<evidence type="ECO:0000313" key="4">
    <source>
        <dbReference type="Proteomes" id="UP001066327"/>
    </source>
</evidence>
<evidence type="ECO:0000313" key="3">
    <source>
        <dbReference type="EMBL" id="WLF51469.1"/>
    </source>
</evidence>
<reference evidence="2" key="1">
    <citation type="submission" date="2022-12" db="EMBL/GenBank/DDBJ databases">
        <authorList>
            <person name="Krivoruchko A.V."/>
            <person name="Elkin A."/>
        </authorList>
    </citation>
    <scope>NUCLEOTIDE SEQUENCE</scope>
    <source>
        <strain evidence="2">IEGM 249</strain>
    </source>
</reference>
<feature type="region of interest" description="Disordered" evidence="1">
    <location>
        <begin position="1"/>
        <end position="21"/>
    </location>
</feature>
<evidence type="ECO:0000256" key="1">
    <source>
        <dbReference type="SAM" id="MobiDB-lite"/>
    </source>
</evidence>
<geneLocation type="plasmid" evidence="3 5">
    <name>pRho-VOC14-C342</name>
</geneLocation>
<accession>A0AAX3YTJ3</accession>
<evidence type="ECO:0000313" key="5">
    <source>
        <dbReference type="Proteomes" id="UP001231166"/>
    </source>
</evidence>
<name>A0AAX3YTJ3_RHOOP</name>
<proteinExistence type="predicted"/>
<dbReference type="Proteomes" id="UP001231166">
    <property type="component" value="Plasmid pRho-VOC14-C342"/>
</dbReference>
<reference evidence="3" key="2">
    <citation type="submission" date="2023-07" db="EMBL/GenBank/DDBJ databases">
        <title>Genomic analysis of Rhodococcus opacus VOC-14 with glycol ethers degradation activity.</title>
        <authorList>
            <person name="Narkevich D.A."/>
            <person name="Hlushen A.M."/>
            <person name="Akhremchuk A.E."/>
            <person name="Sikolenko M.A."/>
            <person name="Valentovich L.N."/>
        </authorList>
    </citation>
    <scope>NUCLEOTIDE SEQUENCE</scope>
    <source>
        <strain evidence="3">VOC-14</strain>
        <plasmid evidence="3">pRho-VOC14-C342</plasmid>
    </source>
</reference>
<keyword evidence="4" id="KW-1185">Reference proteome</keyword>
<sequence length="101" mass="11267">MLQRAIGGSNRGDGKASTNVGTQLRTMGGESWLMVDFALRWWPFGGPRPDDIWVEFGISMLTFAQRIDEFLKSGQAADLSLPERNALRKIVAVVERSAERQ</sequence>
<evidence type="ECO:0000313" key="2">
    <source>
        <dbReference type="EMBL" id="MCZ4587529.1"/>
    </source>
</evidence>
<protein>
    <submittedName>
        <fullName evidence="3">Uncharacterized protein</fullName>
    </submittedName>
</protein>
<organism evidence="3 5">
    <name type="scientific">Rhodococcus opacus</name>
    <name type="common">Nocardia opaca</name>
    <dbReference type="NCBI Taxonomy" id="37919"/>
    <lineage>
        <taxon>Bacteria</taxon>
        <taxon>Bacillati</taxon>
        <taxon>Actinomycetota</taxon>
        <taxon>Actinomycetes</taxon>
        <taxon>Mycobacteriales</taxon>
        <taxon>Nocardiaceae</taxon>
        <taxon>Rhodococcus</taxon>
    </lineage>
</organism>
<dbReference type="AlphaFoldDB" id="A0AAX3YTJ3"/>
<dbReference type="RefSeq" id="WP_269591882.1">
    <property type="nucleotide sequence ID" value="NZ_CP130954.1"/>
</dbReference>
<dbReference type="EMBL" id="JAPWIS010000017">
    <property type="protein sequence ID" value="MCZ4587529.1"/>
    <property type="molecule type" value="Genomic_DNA"/>
</dbReference>
<dbReference type="EMBL" id="CP130954">
    <property type="protein sequence ID" value="WLF51469.1"/>
    <property type="molecule type" value="Genomic_DNA"/>
</dbReference>
<gene>
    <name evidence="2" type="ORF">O4328_28240</name>
    <name evidence="3" type="ORF">Q5707_38020</name>
</gene>
<dbReference type="Proteomes" id="UP001066327">
    <property type="component" value="Unassembled WGS sequence"/>
</dbReference>
<keyword evidence="3" id="KW-0614">Plasmid</keyword>